<evidence type="ECO:0000313" key="1">
    <source>
        <dbReference type="EMBL" id="NHE58071.1"/>
    </source>
</evidence>
<proteinExistence type="predicted"/>
<sequence length="143" mass="16901">MTERYDFSRAVTDGKYNYIRYFMPHRPRGRDSRYSYQVQANWRAYEAAYEAGNTNEIQSQFYQPKPLEQFFDTEADPWQVDNLVEQPASKARVRSLSEELDRWILETRDVGLIPVLDWAIPSASSMMPLPYFLSGERWVEDGK</sequence>
<dbReference type="Proteomes" id="UP000649799">
    <property type="component" value="Unassembled WGS sequence"/>
</dbReference>
<keyword evidence="2" id="KW-1185">Reference proteome</keyword>
<protein>
    <recommendedName>
        <fullName evidence="3">N-sulphoglucosamine sulphohydrolase C-terminal domain-containing protein</fullName>
    </recommendedName>
</protein>
<dbReference type="Gene3D" id="3.40.720.10">
    <property type="entry name" value="Alkaline Phosphatase, subunit A"/>
    <property type="match status" value="1"/>
</dbReference>
<dbReference type="InterPro" id="IPR017850">
    <property type="entry name" value="Alkaline_phosphatase_core_sf"/>
</dbReference>
<name>A0ABX0H888_9BACT</name>
<gene>
    <name evidence="1" type="ORF">G9Q97_14750</name>
</gene>
<accession>A0ABX0H888</accession>
<evidence type="ECO:0000313" key="2">
    <source>
        <dbReference type="Proteomes" id="UP000649799"/>
    </source>
</evidence>
<reference evidence="1 2" key="1">
    <citation type="submission" date="2020-03" db="EMBL/GenBank/DDBJ databases">
        <title>Cyclobacterium plantarum sp. nov., a marine bacterium isolated from a coastal-marine wetland.</title>
        <authorList>
            <person name="Sanchez-Porro C."/>
            <person name="Ventosa A."/>
            <person name="Amoozegar M."/>
        </authorList>
    </citation>
    <scope>NUCLEOTIDE SEQUENCE [LARGE SCALE GENOMIC DNA]</scope>
    <source>
        <strain evidence="1 2">GBPx2</strain>
    </source>
</reference>
<evidence type="ECO:0008006" key="3">
    <source>
        <dbReference type="Google" id="ProtNLM"/>
    </source>
</evidence>
<dbReference type="RefSeq" id="WP_166148139.1">
    <property type="nucleotide sequence ID" value="NZ_JAANYN010000006.1"/>
</dbReference>
<dbReference type="SUPFAM" id="SSF53649">
    <property type="entry name" value="Alkaline phosphatase-like"/>
    <property type="match status" value="1"/>
</dbReference>
<comment type="caution">
    <text evidence="1">The sequence shown here is derived from an EMBL/GenBank/DDBJ whole genome shotgun (WGS) entry which is preliminary data.</text>
</comment>
<organism evidence="1 2">
    <name type="scientific">Cyclobacterium plantarum</name>
    <dbReference type="NCBI Taxonomy" id="2716263"/>
    <lineage>
        <taxon>Bacteria</taxon>
        <taxon>Pseudomonadati</taxon>
        <taxon>Bacteroidota</taxon>
        <taxon>Cytophagia</taxon>
        <taxon>Cytophagales</taxon>
        <taxon>Cyclobacteriaceae</taxon>
        <taxon>Cyclobacterium</taxon>
    </lineage>
</organism>
<dbReference type="EMBL" id="JAANYN010000006">
    <property type="protein sequence ID" value="NHE58071.1"/>
    <property type="molecule type" value="Genomic_DNA"/>
</dbReference>